<dbReference type="PANTHER" id="PTHR47562:SF2">
    <property type="entry name" value="CARBOXYMETHYLENEBUTENOLIDASE-RELATED"/>
    <property type="match status" value="1"/>
</dbReference>
<keyword evidence="2" id="KW-0378">Hydrolase</keyword>
<organism evidence="2 3">
    <name type="scientific">Myxozyma melibiosi</name>
    <dbReference type="NCBI Taxonomy" id="54550"/>
    <lineage>
        <taxon>Eukaryota</taxon>
        <taxon>Fungi</taxon>
        <taxon>Dikarya</taxon>
        <taxon>Ascomycota</taxon>
        <taxon>Saccharomycotina</taxon>
        <taxon>Lipomycetes</taxon>
        <taxon>Lipomycetales</taxon>
        <taxon>Lipomycetaceae</taxon>
        <taxon>Myxozyma</taxon>
    </lineage>
</organism>
<feature type="domain" description="Dienelactone hydrolase" evidence="1">
    <location>
        <begin position="31"/>
        <end position="247"/>
    </location>
</feature>
<comment type="caution">
    <text evidence="2">The sequence shown here is derived from an EMBL/GenBank/DDBJ whole genome shotgun (WGS) entry which is preliminary data.</text>
</comment>
<dbReference type="GeneID" id="90036878"/>
<protein>
    <submittedName>
        <fullName evidence="2">Dienelactone hydrolase family protein</fullName>
    </submittedName>
</protein>
<dbReference type="Proteomes" id="UP001498771">
    <property type="component" value="Unassembled WGS sequence"/>
</dbReference>
<gene>
    <name evidence="2" type="ORF">BZA70DRAFT_270791</name>
</gene>
<dbReference type="RefSeq" id="XP_064770270.1">
    <property type="nucleotide sequence ID" value="XM_064911366.1"/>
</dbReference>
<name>A0ABR1FBW0_9ASCO</name>
<dbReference type="SUPFAM" id="SSF53474">
    <property type="entry name" value="alpha/beta-Hydrolases"/>
    <property type="match status" value="1"/>
</dbReference>
<reference evidence="2 3" key="1">
    <citation type="submission" date="2024-03" db="EMBL/GenBank/DDBJ databases">
        <title>Genome-scale model development and genomic sequencing of the oleaginous clade Lipomyces.</title>
        <authorList>
            <consortium name="Lawrence Berkeley National Laboratory"/>
            <person name="Czajka J.J."/>
            <person name="Han Y."/>
            <person name="Kim J."/>
            <person name="Mondo S.J."/>
            <person name="Hofstad B.A."/>
            <person name="Robles A."/>
            <person name="Haridas S."/>
            <person name="Riley R."/>
            <person name="LaButti K."/>
            <person name="Pangilinan J."/>
            <person name="Andreopoulos W."/>
            <person name="Lipzen A."/>
            <person name="Yan J."/>
            <person name="Wang M."/>
            <person name="Ng V."/>
            <person name="Grigoriev I.V."/>
            <person name="Spatafora J.W."/>
            <person name="Magnuson J.K."/>
            <person name="Baker S.E."/>
            <person name="Pomraning K.R."/>
        </authorList>
    </citation>
    <scope>NUCLEOTIDE SEQUENCE [LARGE SCALE GENOMIC DNA]</scope>
    <source>
        <strain evidence="2 3">Phaff 52-87</strain>
    </source>
</reference>
<sequence length="267" mass="29330">MLVHESFVDLPTSLGTTMRVYTFTPFIPGYPKAKFPGVVCYSEIYQVTGPVARLAKQIASQGFIVAAPSVYHNFVGPEPLAYDTAGTDDGNRYKVEKPVESYDEDAKLTIDYLTSLPICNGRVGATGMCLGGHLAFRAAFDKRVKSAVCWFGTDIHSGTLGQGDDSLARAKDIKGELIMIFGTRDPHVPVEGRALIRDTLNKADVFFSFWEVAGAQHAFVRDENSRERYDAAVTRIGMTMLIELFNRTLKLDLGETDGLEVEVADVC</sequence>
<dbReference type="InterPro" id="IPR029058">
    <property type="entry name" value="AB_hydrolase_fold"/>
</dbReference>
<evidence type="ECO:0000313" key="3">
    <source>
        <dbReference type="Proteomes" id="UP001498771"/>
    </source>
</evidence>
<evidence type="ECO:0000259" key="1">
    <source>
        <dbReference type="Pfam" id="PF01738"/>
    </source>
</evidence>
<evidence type="ECO:0000313" key="2">
    <source>
        <dbReference type="EMBL" id="KAK7207237.1"/>
    </source>
</evidence>
<proteinExistence type="predicted"/>
<dbReference type="EMBL" id="JBBJBU010000001">
    <property type="protein sequence ID" value="KAK7207237.1"/>
    <property type="molecule type" value="Genomic_DNA"/>
</dbReference>
<dbReference type="GO" id="GO:0016787">
    <property type="term" value="F:hydrolase activity"/>
    <property type="evidence" value="ECO:0007669"/>
    <property type="project" value="UniProtKB-KW"/>
</dbReference>
<accession>A0ABR1FBW0</accession>
<dbReference type="PANTHER" id="PTHR47562">
    <property type="match status" value="1"/>
</dbReference>
<dbReference type="InterPro" id="IPR002925">
    <property type="entry name" value="Dienelactn_hydro"/>
</dbReference>
<dbReference type="Pfam" id="PF01738">
    <property type="entry name" value="DLH"/>
    <property type="match status" value="1"/>
</dbReference>
<dbReference type="Gene3D" id="3.40.50.1820">
    <property type="entry name" value="alpha/beta hydrolase"/>
    <property type="match status" value="1"/>
</dbReference>
<keyword evidence="3" id="KW-1185">Reference proteome</keyword>